<reference evidence="2" key="3">
    <citation type="submission" date="2010-09" db="EMBL/GenBank/DDBJ databases">
        <title>Annotation of Gaeumannomyces graminis var. tritici R3-111a-1.</title>
        <authorList>
            <consortium name="The Broad Institute Genome Sequencing Platform"/>
            <person name="Ma L.-J."/>
            <person name="Dead R."/>
            <person name="Young S.K."/>
            <person name="Zeng Q."/>
            <person name="Gargeya S."/>
            <person name="Fitzgerald M."/>
            <person name="Haas B."/>
            <person name="Abouelleil A."/>
            <person name="Alvarado L."/>
            <person name="Arachchi H.M."/>
            <person name="Berlin A."/>
            <person name="Brown A."/>
            <person name="Chapman S.B."/>
            <person name="Chen Z."/>
            <person name="Dunbar C."/>
            <person name="Freedman E."/>
            <person name="Gearin G."/>
            <person name="Gellesch M."/>
            <person name="Goldberg J."/>
            <person name="Griggs A."/>
            <person name="Gujja S."/>
            <person name="Heiman D."/>
            <person name="Howarth C."/>
            <person name="Larson L."/>
            <person name="Lui A."/>
            <person name="MacDonald P.J.P."/>
            <person name="Mehta T."/>
            <person name="Montmayeur A."/>
            <person name="Murphy C."/>
            <person name="Neiman D."/>
            <person name="Pearson M."/>
            <person name="Priest M."/>
            <person name="Roberts A."/>
            <person name="Saif S."/>
            <person name="Shea T."/>
            <person name="Shenoy N."/>
            <person name="Sisk P."/>
            <person name="Stolte C."/>
            <person name="Sykes S."/>
            <person name="Yandava C."/>
            <person name="Wortman J."/>
            <person name="Nusbaum C."/>
            <person name="Birren B."/>
        </authorList>
    </citation>
    <scope>NUCLEOTIDE SEQUENCE</scope>
    <source>
        <strain evidence="2">R3-111a-1</strain>
    </source>
</reference>
<dbReference type="AlphaFoldDB" id="J3NZ81"/>
<name>J3NZ81_GAET3</name>
<reference evidence="3" key="4">
    <citation type="journal article" date="2015" name="G3 (Bethesda)">
        <title>Genome sequences of three phytopathogenic species of the Magnaporthaceae family of fungi.</title>
        <authorList>
            <person name="Okagaki L.H."/>
            <person name="Nunes C.C."/>
            <person name="Sailsbery J."/>
            <person name="Clay B."/>
            <person name="Brown D."/>
            <person name="John T."/>
            <person name="Oh Y."/>
            <person name="Young N."/>
            <person name="Fitzgerald M."/>
            <person name="Haas B.J."/>
            <person name="Zeng Q."/>
            <person name="Young S."/>
            <person name="Adiconis X."/>
            <person name="Fan L."/>
            <person name="Levin J.Z."/>
            <person name="Mitchell T.K."/>
            <person name="Okubara P.A."/>
            <person name="Farman M.L."/>
            <person name="Kohn L.M."/>
            <person name="Birren B."/>
            <person name="Ma L.-J."/>
            <person name="Dean R.A."/>
        </authorList>
    </citation>
    <scope>NUCLEOTIDE SEQUENCE</scope>
    <source>
        <strain evidence="3">R3-111a-1</strain>
    </source>
</reference>
<dbReference type="EnsemblFungi" id="EJT76664">
    <property type="protein sequence ID" value="EJT76664"/>
    <property type="gene ID" value="GGTG_06581"/>
</dbReference>
<dbReference type="VEuPathDB" id="FungiDB:GGTG_06581"/>
<protein>
    <submittedName>
        <fullName evidence="2 3">Uncharacterized protein</fullName>
    </submittedName>
</protein>
<proteinExistence type="predicted"/>
<keyword evidence="4" id="KW-1185">Reference proteome</keyword>
<dbReference type="EMBL" id="GL385397">
    <property type="protein sequence ID" value="EJT76664.1"/>
    <property type="molecule type" value="Genomic_DNA"/>
</dbReference>
<dbReference type="Proteomes" id="UP000006039">
    <property type="component" value="Unassembled WGS sequence"/>
</dbReference>
<accession>J3NZ81</accession>
<reference evidence="4" key="1">
    <citation type="submission" date="2010-07" db="EMBL/GenBank/DDBJ databases">
        <title>The genome sequence of Gaeumannomyces graminis var. tritici strain R3-111a-1.</title>
        <authorList>
            <consortium name="The Broad Institute Genome Sequencing Platform"/>
            <person name="Ma L.-J."/>
            <person name="Dead R."/>
            <person name="Young S."/>
            <person name="Zeng Q."/>
            <person name="Koehrsen M."/>
            <person name="Alvarado L."/>
            <person name="Berlin A."/>
            <person name="Chapman S.B."/>
            <person name="Chen Z."/>
            <person name="Freedman E."/>
            <person name="Gellesch M."/>
            <person name="Goldberg J."/>
            <person name="Griggs A."/>
            <person name="Gujja S."/>
            <person name="Heilman E.R."/>
            <person name="Heiman D."/>
            <person name="Hepburn T."/>
            <person name="Howarth C."/>
            <person name="Jen D."/>
            <person name="Larson L."/>
            <person name="Mehta T."/>
            <person name="Neiman D."/>
            <person name="Pearson M."/>
            <person name="Roberts A."/>
            <person name="Saif S."/>
            <person name="Shea T."/>
            <person name="Shenoy N."/>
            <person name="Sisk P."/>
            <person name="Stolte C."/>
            <person name="Sykes S."/>
            <person name="Walk T."/>
            <person name="White J."/>
            <person name="Yandava C."/>
            <person name="Haas B."/>
            <person name="Nusbaum C."/>
            <person name="Birren B."/>
        </authorList>
    </citation>
    <scope>NUCLEOTIDE SEQUENCE [LARGE SCALE GENOMIC DNA]</scope>
    <source>
        <strain evidence="4">R3-111a-1</strain>
    </source>
</reference>
<dbReference type="HOGENOM" id="CLU_2061628_0_0_1"/>
<evidence type="ECO:0000313" key="2">
    <source>
        <dbReference type="EMBL" id="EJT76664.1"/>
    </source>
</evidence>
<dbReference type="RefSeq" id="XP_009222664.1">
    <property type="nucleotide sequence ID" value="XM_009224400.1"/>
</dbReference>
<reference evidence="2" key="2">
    <citation type="submission" date="2010-07" db="EMBL/GenBank/DDBJ databases">
        <authorList>
            <consortium name="The Broad Institute Genome Sequencing Platform"/>
            <consortium name="Broad Institute Genome Sequencing Center for Infectious Disease"/>
            <person name="Ma L.-J."/>
            <person name="Dead R."/>
            <person name="Young S."/>
            <person name="Zeng Q."/>
            <person name="Koehrsen M."/>
            <person name="Alvarado L."/>
            <person name="Berlin A."/>
            <person name="Chapman S.B."/>
            <person name="Chen Z."/>
            <person name="Freedman E."/>
            <person name="Gellesch M."/>
            <person name="Goldberg J."/>
            <person name="Griggs A."/>
            <person name="Gujja S."/>
            <person name="Heilman E.R."/>
            <person name="Heiman D."/>
            <person name="Hepburn T."/>
            <person name="Howarth C."/>
            <person name="Jen D."/>
            <person name="Larson L."/>
            <person name="Mehta T."/>
            <person name="Neiman D."/>
            <person name="Pearson M."/>
            <person name="Roberts A."/>
            <person name="Saif S."/>
            <person name="Shea T."/>
            <person name="Shenoy N."/>
            <person name="Sisk P."/>
            <person name="Stolte C."/>
            <person name="Sykes S."/>
            <person name="Walk T."/>
            <person name="White J."/>
            <person name="Yandava C."/>
            <person name="Haas B."/>
            <person name="Nusbaum C."/>
            <person name="Birren B."/>
        </authorList>
    </citation>
    <scope>NUCLEOTIDE SEQUENCE</scope>
    <source>
        <strain evidence="2">R3-111a-1</strain>
    </source>
</reference>
<gene>
    <name evidence="3" type="primary">20347039</name>
    <name evidence="2" type="ORF">GGTG_06581</name>
</gene>
<evidence type="ECO:0000313" key="4">
    <source>
        <dbReference type="Proteomes" id="UP000006039"/>
    </source>
</evidence>
<evidence type="ECO:0000313" key="3">
    <source>
        <dbReference type="EnsemblFungi" id="EJT76664"/>
    </source>
</evidence>
<evidence type="ECO:0000256" key="1">
    <source>
        <dbReference type="SAM" id="MobiDB-lite"/>
    </source>
</evidence>
<feature type="compositionally biased region" description="Gly residues" evidence="1">
    <location>
        <begin position="71"/>
        <end position="107"/>
    </location>
</feature>
<dbReference type="GeneID" id="20347039"/>
<organism evidence="2">
    <name type="scientific">Gaeumannomyces tritici (strain R3-111a-1)</name>
    <name type="common">Wheat and barley take-all root rot fungus</name>
    <name type="synonym">Gaeumannomyces graminis var. tritici</name>
    <dbReference type="NCBI Taxonomy" id="644352"/>
    <lineage>
        <taxon>Eukaryota</taxon>
        <taxon>Fungi</taxon>
        <taxon>Dikarya</taxon>
        <taxon>Ascomycota</taxon>
        <taxon>Pezizomycotina</taxon>
        <taxon>Sordariomycetes</taxon>
        <taxon>Sordariomycetidae</taxon>
        <taxon>Magnaporthales</taxon>
        <taxon>Magnaporthaceae</taxon>
        <taxon>Gaeumannomyces</taxon>
    </lineage>
</organism>
<reference evidence="3" key="5">
    <citation type="submission" date="2018-04" db="UniProtKB">
        <authorList>
            <consortium name="EnsemblFungi"/>
        </authorList>
    </citation>
    <scope>IDENTIFICATION</scope>
    <source>
        <strain evidence="3">R3-111a-1</strain>
    </source>
</reference>
<feature type="region of interest" description="Disordered" evidence="1">
    <location>
        <begin position="59"/>
        <end position="119"/>
    </location>
</feature>
<sequence length="119" mass="11445">MGRECVAEKSPSIFKGPQASQAGELFELAVQVLGNGELKMDCGVGLLVVEDRLLRVNRGLSGSAGEKSKGGSSGSSGDGGAGDCGTGDCGAGDGGAGDGGASDGNGDGAVRWASASLPL</sequence>